<protein>
    <submittedName>
        <fullName evidence="2">Uncharacterized protein</fullName>
    </submittedName>
</protein>
<organism evidence="2 3">
    <name type="scientific">Truncatella angustata</name>
    <dbReference type="NCBI Taxonomy" id="152316"/>
    <lineage>
        <taxon>Eukaryota</taxon>
        <taxon>Fungi</taxon>
        <taxon>Dikarya</taxon>
        <taxon>Ascomycota</taxon>
        <taxon>Pezizomycotina</taxon>
        <taxon>Sordariomycetes</taxon>
        <taxon>Xylariomycetidae</taxon>
        <taxon>Amphisphaeriales</taxon>
        <taxon>Sporocadaceae</taxon>
        <taxon>Truncatella</taxon>
    </lineage>
</organism>
<proteinExistence type="predicted"/>
<keyword evidence="3" id="KW-1185">Reference proteome</keyword>
<dbReference type="AlphaFoldDB" id="A0A9P8UMH2"/>
<evidence type="ECO:0000313" key="2">
    <source>
        <dbReference type="EMBL" id="KAH6654866.1"/>
    </source>
</evidence>
<evidence type="ECO:0000313" key="3">
    <source>
        <dbReference type="Proteomes" id="UP000758603"/>
    </source>
</evidence>
<reference evidence="2" key="1">
    <citation type="journal article" date="2021" name="Nat. Commun.">
        <title>Genetic determinants of endophytism in the Arabidopsis root mycobiome.</title>
        <authorList>
            <person name="Mesny F."/>
            <person name="Miyauchi S."/>
            <person name="Thiergart T."/>
            <person name="Pickel B."/>
            <person name="Atanasova L."/>
            <person name="Karlsson M."/>
            <person name="Huettel B."/>
            <person name="Barry K.W."/>
            <person name="Haridas S."/>
            <person name="Chen C."/>
            <person name="Bauer D."/>
            <person name="Andreopoulos W."/>
            <person name="Pangilinan J."/>
            <person name="LaButti K."/>
            <person name="Riley R."/>
            <person name="Lipzen A."/>
            <person name="Clum A."/>
            <person name="Drula E."/>
            <person name="Henrissat B."/>
            <person name="Kohler A."/>
            <person name="Grigoriev I.V."/>
            <person name="Martin F.M."/>
            <person name="Hacquard S."/>
        </authorList>
    </citation>
    <scope>NUCLEOTIDE SEQUENCE</scope>
    <source>
        <strain evidence="2">MPI-SDFR-AT-0073</strain>
    </source>
</reference>
<sequence length="110" mass="11459">MKSCTTTFLTVVLGATTTMALPAAGQTGQALARRGDCIASYHFCYDGEQCCSGICIGGSSTRGGYCSGHKEDTCYSPGEFCFNSDDCCAGRYIGIGSQITLYGECSIVKG</sequence>
<feature type="signal peptide" evidence="1">
    <location>
        <begin position="1"/>
        <end position="20"/>
    </location>
</feature>
<name>A0A9P8UMH2_9PEZI</name>
<evidence type="ECO:0000256" key="1">
    <source>
        <dbReference type="SAM" id="SignalP"/>
    </source>
</evidence>
<dbReference type="Proteomes" id="UP000758603">
    <property type="component" value="Unassembled WGS sequence"/>
</dbReference>
<dbReference type="EMBL" id="JAGPXC010000004">
    <property type="protein sequence ID" value="KAH6654866.1"/>
    <property type="molecule type" value="Genomic_DNA"/>
</dbReference>
<comment type="caution">
    <text evidence="2">The sequence shown here is derived from an EMBL/GenBank/DDBJ whole genome shotgun (WGS) entry which is preliminary data.</text>
</comment>
<dbReference type="GeneID" id="70138081"/>
<feature type="chain" id="PRO_5040186504" evidence="1">
    <location>
        <begin position="21"/>
        <end position="110"/>
    </location>
</feature>
<keyword evidence="1" id="KW-0732">Signal</keyword>
<dbReference type="RefSeq" id="XP_045959136.1">
    <property type="nucleotide sequence ID" value="XM_046109190.1"/>
</dbReference>
<gene>
    <name evidence="2" type="ORF">BKA67DRAFT_691804</name>
</gene>
<accession>A0A9P8UMH2</accession>